<evidence type="ECO:0000259" key="1">
    <source>
        <dbReference type="Pfam" id="PF13621"/>
    </source>
</evidence>
<dbReference type="Pfam" id="PF13621">
    <property type="entry name" value="Cupin_8"/>
    <property type="match status" value="1"/>
</dbReference>
<dbReference type="SUPFAM" id="SSF51197">
    <property type="entry name" value="Clavaminate synthase-like"/>
    <property type="match status" value="1"/>
</dbReference>
<dbReference type="Proteomes" id="UP001165082">
    <property type="component" value="Unassembled WGS sequence"/>
</dbReference>
<dbReference type="Gene3D" id="2.60.120.650">
    <property type="entry name" value="Cupin"/>
    <property type="match status" value="1"/>
</dbReference>
<keyword evidence="3" id="KW-1185">Reference proteome</keyword>
<gene>
    <name evidence="2" type="ORF">TrRE_jg6700</name>
</gene>
<feature type="non-terminal residue" evidence="2">
    <location>
        <position position="1"/>
    </location>
</feature>
<reference evidence="2" key="1">
    <citation type="submission" date="2022-07" db="EMBL/GenBank/DDBJ databases">
        <title>Genome analysis of Parmales, a sister group of diatoms, reveals the evolutionary specialization of diatoms from phago-mixotrophs to photoautotrophs.</title>
        <authorList>
            <person name="Ban H."/>
            <person name="Sato S."/>
            <person name="Yoshikawa S."/>
            <person name="Kazumasa Y."/>
            <person name="Nakamura Y."/>
            <person name="Ichinomiya M."/>
            <person name="Saitoh K."/>
            <person name="Sato N."/>
            <person name="Blanc-Mathieu R."/>
            <person name="Endo H."/>
            <person name="Kuwata A."/>
            <person name="Ogata H."/>
        </authorList>
    </citation>
    <scope>NUCLEOTIDE SEQUENCE</scope>
</reference>
<proteinExistence type="predicted"/>
<dbReference type="OrthoDB" id="47172at2759"/>
<comment type="caution">
    <text evidence="2">The sequence shown here is derived from an EMBL/GenBank/DDBJ whole genome shotgun (WGS) entry which is preliminary data.</text>
</comment>
<accession>A0A9W7A9B3</accession>
<name>A0A9W7A9B3_9STRA</name>
<evidence type="ECO:0000313" key="3">
    <source>
        <dbReference type="Proteomes" id="UP001165082"/>
    </source>
</evidence>
<dbReference type="InterPro" id="IPR041667">
    <property type="entry name" value="Cupin_8"/>
</dbReference>
<feature type="domain" description="Cupin-like" evidence="1">
    <location>
        <begin position="1"/>
        <end position="35"/>
    </location>
</feature>
<evidence type="ECO:0000313" key="2">
    <source>
        <dbReference type="EMBL" id="GMH65287.1"/>
    </source>
</evidence>
<dbReference type="AlphaFoldDB" id="A0A9W7A9B3"/>
<organism evidence="2 3">
    <name type="scientific">Triparma retinervis</name>
    <dbReference type="NCBI Taxonomy" id="2557542"/>
    <lineage>
        <taxon>Eukaryota</taxon>
        <taxon>Sar</taxon>
        <taxon>Stramenopiles</taxon>
        <taxon>Ochrophyta</taxon>
        <taxon>Bolidophyceae</taxon>
        <taxon>Parmales</taxon>
        <taxon>Triparmaceae</taxon>
        <taxon>Triparma</taxon>
    </lineage>
</organism>
<sequence>MWISGVGSATQLHYDVKDNVLCQVEGKKRVRIWRRGVKGVVMYPDAHGRARKAQMSLDSAGLPPPSVDVVISGDVGVEIPAFCLHHAEVVEEVSVSINVFGESEVGGKAGRFLGGLGGVGEGTGGARDVVEALVGGR</sequence>
<dbReference type="EMBL" id="BRXZ01002571">
    <property type="protein sequence ID" value="GMH65287.1"/>
    <property type="molecule type" value="Genomic_DNA"/>
</dbReference>
<protein>
    <recommendedName>
        <fullName evidence="1">Cupin-like domain-containing protein</fullName>
    </recommendedName>
</protein>